<dbReference type="Proteomes" id="UP001148614">
    <property type="component" value="Unassembled WGS sequence"/>
</dbReference>
<gene>
    <name evidence="3" type="ORF">NPX13_g204</name>
</gene>
<reference evidence="3" key="1">
    <citation type="submission" date="2022-07" db="EMBL/GenBank/DDBJ databases">
        <title>Genome Sequence of Xylaria arbuscula.</title>
        <authorList>
            <person name="Buettner E."/>
        </authorList>
    </citation>
    <scope>NUCLEOTIDE SEQUENCE</scope>
    <source>
        <strain evidence="3">VT107</strain>
    </source>
</reference>
<accession>A0A9W8TSJ3</accession>
<dbReference type="Gene3D" id="2.130.10.10">
    <property type="entry name" value="YVTN repeat-like/Quinoprotein amine dehydrogenase"/>
    <property type="match status" value="1"/>
</dbReference>
<dbReference type="Pfam" id="PF10282">
    <property type="entry name" value="Lactonase"/>
    <property type="match status" value="1"/>
</dbReference>
<dbReference type="InterPro" id="IPR050282">
    <property type="entry name" value="Cycloisomerase_2"/>
</dbReference>
<organism evidence="3 4">
    <name type="scientific">Xylaria arbuscula</name>
    <dbReference type="NCBI Taxonomy" id="114810"/>
    <lineage>
        <taxon>Eukaryota</taxon>
        <taxon>Fungi</taxon>
        <taxon>Dikarya</taxon>
        <taxon>Ascomycota</taxon>
        <taxon>Pezizomycotina</taxon>
        <taxon>Sordariomycetes</taxon>
        <taxon>Xylariomycetidae</taxon>
        <taxon>Xylariales</taxon>
        <taxon>Xylariaceae</taxon>
        <taxon>Xylaria</taxon>
    </lineage>
</organism>
<dbReference type="PANTHER" id="PTHR30344">
    <property type="entry name" value="6-PHOSPHOGLUCONOLACTONASE-RELATED"/>
    <property type="match status" value="1"/>
</dbReference>
<evidence type="ECO:0000256" key="2">
    <source>
        <dbReference type="SAM" id="Phobius"/>
    </source>
</evidence>
<dbReference type="GO" id="GO:0017057">
    <property type="term" value="F:6-phosphogluconolactonase activity"/>
    <property type="evidence" value="ECO:0007669"/>
    <property type="project" value="TreeGrafter"/>
</dbReference>
<evidence type="ECO:0000313" key="4">
    <source>
        <dbReference type="Proteomes" id="UP001148614"/>
    </source>
</evidence>
<comment type="similarity">
    <text evidence="1">Belongs to the cycloisomerase 2 family.</text>
</comment>
<evidence type="ECO:0008006" key="5">
    <source>
        <dbReference type="Google" id="ProtNLM"/>
    </source>
</evidence>
<evidence type="ECO:0000313" key="3">
    <source>
        <dbReference type="EMBL" id="KAJ3580361.1"/>
    </source>
</evidence>
<dbReference type="InterPro" id="IPR019405">
    <property type="entry name" value="Lactonase_7-beta_prop"/>
</dbReference>
<feature type="transmembrane region" description="Helical" evidence="2">
    <location>
        <begin position="21"/>
        <end position="42"/>
    </location>
</feature>
<sequence length="465" mass="49533">MKTEPGCERGRRSAGLRIVALGNACLAVFLLLFLSIFLAVQWHRVVSSLPDLSSAVSMWNKVMFPAAAAAGLLAGSTSATLLYVTSYAGTVTTLDLVEGGTTTLETVASTTACGTNPSWLALDYSKSFVYCLDEAWGLTTGTVTSFYTYPNGTLEPLASADVIAGPVNIAEFGVGGHGLAIASYAGSGVNVVSMSPEGGVELVQNMTYTLEKPGPIPDRQDVPHPHQAILDPTARFILVPDLGADLVRVYQADASTLELTPVAPLEVTPGAGPRHGSFKTALNRTYFYLATELANTIIGYEVLYNQNKTMSFSEIFTIPMHDDDRELVETAAAAETLVTPDGKFLIVSSRWEYNMSIPNFDPSNSTEIASDPLIVYAIDNKTGSLEKIQEFPAGGAGPRHFSINGDGDRIAVGLQGDGRVAIIERDVSTGLLKDFVATADVAGEVNTVIFYEDYHAKWGKGGLRV</sequence>
<dbReference type="AlphaFoldDB" id="A0A9W8TSJ3"/>
<dbReference type="InterPro" id="IPR015943">
    <property type="entry name" value="WD40/YVTN_repeat-like_dom_sf"/>
</dbReference>
<evidence type="ECO:0000256" key="1">
    <source>
        <dbReference type="ARBA" id="ARBA00005564"/>
    </source>
</evidence>
<name>A0A9W8TSJ3_9PEZI</name>
<keyword evidence="2" id="KW-0812">Transmembrane</keyword>
<keyword evidence="4" id="KW-1185">Reference proteome</keyword>
<protein>
    <recommendedName>
        <fullName evidence="5">Isomerase YbhE</fullName>
    </recommendedName>
</protein>
<dbReference type="InterPro" id="IPR011048">
    <property type="entry name" value="Haem_d1_sf"/>
</dbReference>
<dbReference type="EMBL" id="JANPWZ010000012">
    <property type="protein sequence ID" value="KAJ3580361.1"/>
    <property type="molecule type" value="Genomic_DNA"/>
</dbReference>
<dbReference type="VEuPathDB" id="FungiDB:F4678DRAFT_462226"/>
<dbReference type="SUPFAM" id="SSF51004">
    <property type="entry name" value="C-terminal (heme d1) domain of cytochrome cd1-nitrite reductase"/>
    <property type="match status" value="1"/>
</dbReference>
<comment type="caution">
    <text evidence="3">The sequence shown here is derived from an EMBL/GenBank/DDBJ whole genome shotgun (WGS) entry which is preliminary data.</text>
</comment>
<proteinExistence type="inferred from homology"/>
<keyword evidence="2" id="KW-0472">Membrane</keyword>
<keyword evidence="2" id="KW-1133">Transmembrane helix</keyword>
<dbReference type="PANTHER" id="PTHR30344:SF1">
    <property type="entry name" value="6-PHOSPHOGLUCONOLACTONASE"/>
    <property type="match status" value="1"/>
</dbReference>
<feature type="transmembrane region" description="Helical" evidence="2">
    <location>
        <begin position="62"/>
        <end position="84"/>
    </location>
</feature>